<feature type="region of interest" description="Disordered" evidence="1">
    <location>
        <begin position="63"/>
        <end position="84"/>
    </location>
</feature>
<dbReference type="Gene3D" id="1.25.40.10">
    <property type="entry name" value="Tetratricopeptide repeat domain"/>
    <property type="match status" value="1"/>
</dbReference>
<dbReference type="SUPFAM" id="SSF48452">
    <property type="entry name" value="TPR-like"/>
    <property type="match status" value="1"/>
</dbReference>
<dbReference type="RefSeq" id="XP_002682357.1">
    <property type="nucleotide sequence ID" value="XM_002682311.1"/>
</dbReference>
<keyword evidence="3" id="KW-1185">Reference proteome</keyword>
<evidence type="ECO:0000313" key="2">
    <source>
        <dbReference type="EMBL" id="EFC49613.1"/>
    </source>
</evidence>
<feature type="region of interest" description="Disordered" evidence="1">
    <location>
        <begin position="1"/>
        <end position="32"/>
    </location>
</feature>
<dbReference type="Proteomes" id="UP000006671">
    <property type="component" value="Unassembled WGS sequence"/>
</dbReference>
<feature type="compositionally biased region" description="Polar residues" evidence="1">
    <location>
        <begin position="23"/>
        <end position="32"/>
    </location>
</feature>
<dbReference type="KEGG" id="ngr:NAEGRDRAFT_78105"/>
<evidence type="ECO:0000313" key="3">
    <source>
        <dbReference type="Proteomes" id="UP000006671"/>
    </source>
</evidence>
<gene>
    <name evidence="2" type="ORF">NAEGRDRAFT_78105</name>
</gene>
<accession>D2V122</accession>
<dbReference type="EMBL" id="GG738847">
    <property type="protein sequence ID" value="EFC49613.1"/>
    <property type="molecule type" value="Genomic_DNA"/>
</dbReference>
<dbReference type="GeneID" id="8852341"/>
<dbReference type="OrthoDB" id="10256502at2759"/>
<dbReference type="AlphaFoldDB" id="D2V122"/>
<dbReference type="VEuPathDB" id="AmoebaDB:NAEGRDRAFT_78105"/>
<organism evidence="3">
    <name type="scientific">Naegleria gruberi</name>
    <name type="common">Amoeba</name>
    <dbReference type="NCBI Taxonomy" id="5762"/>
    <lineage>
        <taxon>Eukaryota</taxon>
        <taxon>Discoba</taxon>
        <taxon>Heterolobosea</taxon>
        <taxon>Tetramitia</taxon>
        <taxon>Eutetramitia</taxon>
        <taxon>Vahlkampfiidae</taxon>
        <taxon>Naegleria</taxon>
    </lineage>
</organism>
<evidence type="ECO:0000256" key="1">
    <source>
        <dbReference type="SAM" id="MobiDB-lite"/>
    </source>
</evidence>
<protein>
    <submittedName>
        <fullName evidence="2">TPR repeat domain protein</fullName>
    </submittedName>
</protein>
<sequence length="765" mass="88556">MFFEPSPPNFCLHRHPSSSSSSPNQNTRTASADPTLEATRLRNLLDSQQHLCVASSPLSTLRSTSLQSNSSPTNLSTSLPSPNTTIQQPQIDSAFFNHLKDNLKVIRDILMGDEEFCMKTLSTNITLDASSCNLFKDSLDGVLKYLNNSFFQNRSNSTAIEHLNSLVDVKSTLKDNPCSTTSQDHIFQNNFFLFYKFCVRALFIQSIIENPELYSKSGDELRNRLSIDDLAVAIDFFENRDFYHSNSPNANSNFNLFGLCHQIPTPNNPPQLINSDEPTQKRKLSQFLSDNEEYSPLLESVDCEESKIKRRKYNIAVLSSFNIDKTTTEIRDLFHPCLRSFYDQVNEGLKAYREEMLSEKNQSKTSMDDAILGTELVCKYRAKESYFHFLESVKKNPYNYHAYFQLLEVFRLMDKNIETMKWLRIGIVRCDEELNYLNTLYEIANSPLMNMKSSPSGIELLSTFTTLIKKTKAVREVFFGCLHHFTHNPSPNEHFFSAIEKDSQCFYGHYFIGMLTGFNKLSSRNQMAPIHFLDNSLNAIKESHAFGFRGIIPAAAYFDSCDVEMTYGNSMLQPFVYYMIGLLKWRVNDVKATMQNFNKALECNENLILIYLNRVTLFQQTKYFDKALKDNNVLMNIIWKHSPLSEIRSELSMAYLNQALLLLDMKEKNINLVVESLEKSFETYPMNICALDWLCGIQTNRQSLSLEKYEKYAEQVYEYMERLERDEMIRFCKLQAHMYRLFSSDKLAKWQKMLNNFGNINSRTH</sequence>
<dbReference type="OMA" id="LECNENL"/>
<proteinExistence type="predicted"/>
<dbReference type="InterPro" id="IPR011990">
    <property type="entry name" value="TPR-like_helical_dom_sf"/>
</dbReference>
<name>D2V122_NAEGR</name>
<reference evidence="2 3" key="1">
    <citation type="journal article" date="2010" name="Cell">
        <title>The genome of Naegleria gruberi illuminates early eukaryotic versatility.</title>
        <authorList>
            <person name="Fritz-Laylin L.K."/>
            <person name="Prochnik S.E."/>
            <person name="Ginger M.L."/>
            <person name="Dacks J.B."/>
            <person name="Carpenter M.L."/>
            <person name="Field M.C."/>
            <person name="Kuo A."/>
            <person name="Paredez A."/>
            <person name="Chapman J."/>
            <person name="Pham J."/>
            <person name="Shu S."/>
            <person name="Neupane R."/>
            <person name="Cipriano M."/>
            <person name="Mancuso J."/>
            <person name="Tu H."/>
            <person name="Salamov A."/>
            <person name="Lindquist E."/>
            <person name="Shapiro H."/>
            <person name="Lucas S."/>
            <person name="Grigoriev I.V."/>
            <person name="Cande W.Z."/>
            <person name="Fulton C."/>
            <person name="Rokhsar D.S."/>
            <person name="Dawson S.C."/>
        </authorList>
    </citation>
    <scope>NUCLEOTIDE SEQUENCE [LARGE SCALE GENOMIC DNA]</scope>
    <source>
        <strain evidence="2 3">NEG-M</strain>
    </source>
</reference>
<dbReference type="InParanoid" id="D2V122"/>